<reference evidence="3" key="1">
    <citation type="journal article" date="2021" name="Proc. Natl. Acad. Sci. U.S.A.">
        <title>Three genomes in the algal genus Volvox reveal the fate of a haploid sex-determining region after a transition to homothallism.</title>
        <authorList>
            <person name="Yamamoto K."/>
            <person name="Hamaji T."/>
            <person name="Kawai-Toyooka H."/>
            <person name="Matsuzaki R."/>
            <person name="Takahashi F."/>
            <person name="Nishimura Y."/>
            <person name="Kawachi M."/>
            <person name="Noguchi H."/>
            <person name="Minakuchi Y."/>
            <person name="Umen J.G."/>
            <person name="Toyoda A."/>
            <person name="Nozaki H."/>
        </authorList>
    </citation>
    <scope>NUCLEOTIDE SEQUENCE</scope>
    <source>
        <strain evidence="3">NIES-3785</strain>
        <strain evidence="2">NIES-3786</strain>
    </source>
</reference>
<gene>
    <name evidence="2" type="ORF">Vretifemale_11530</name>
    <name evidence="3" type="ORF">Vretimale_12044</name>
</gene>
<dbReference type="PANTHER" id="PTHR21228:SF40">
    <property type="entry name" value="LD45607P"/>
    <property type="match status" value="1"/>
</dbReference>
<feature type="region of interest" description="Disordered" evidence="1">
    <location>
        <begin position="294"/>
        <end position="358"/>
    </location>
</feature>
<evidence type="ECO:0000313" key="4">
    <source>
        <dbReference type="Proteomes" id="UP000722791"/>
    </source>
</evidence>
<evidence type="ECO:0000313" key="5">
    <source>
        <dbReference type="Proteomes" id="UP000747110"/>
    </source>
</evidence>
<feature type="region of interest" description="Disordered" evidence="1">
    <location>
        <begin position="730"/>
        <end position="754"/>
    </location>
</feature>
<dbReference type="EMBL" id="BNCQ01000025">
    <property type="protein sequence ID" value="GIM07960.1"/>
    <property type="molecule type" value="Genomic_DNA"/>
</dbReference>
<dbReference type="GO" id="GO:0035770">
    <property type="term" value="C:ribonucleoprotein granule"/>
    <property type="evidence" value="ECO:0007669"/>
    <property type="project" value="TreeGrafter"/>
</dbReference>
<organism evidence="3 4">
    <name type="scientific">Volvox reticuliferus</name>
    <dbReference type="NCBI Taxonomy" id="1737510"/>
    <lineage>
        <taxon>Eukaryota</taxon>
        <taxon>Viridiplantae</taxon>
        <taxon>Chlorophyta</taxon>
        <taxon>core chlorophytes</taxon>
        <taxon>Chlorophyceae</taxon>
        <taxon>CS clade</taxon>
        <taxon>Chlamydomonadales</taxon>
        <taxon>Volvocaceae</taxon>
        <taxon>Volvox</taxon>
    </lineage>
</organism>
<keyword evidence="5" id="KW-1185">Reference proteome</keyword>
<dbReference type="GO" id="GO:0000963">
    <property type="term" value="P:mitochondrial RNA processing"/>
    <property type="evidence" value="ECO:0007669"/>
    <property type="project" value="TreeGrafter"/>
</dbReference>
<evidence type="ECO:0000313" key="3">
    <source>
        <dbReference type="EMBL" id="GIM07960.1"/>
    </source>
</evidence>
<dbReference type="AlphaFoldDB" id="A0A8J4GHN5"/>
<evidence type="ECO:0000256" key="1">
    <source>
        <dbReference type="SAM" id="MobiDB-lite"/>
    </source>
</evidence>
<dbReference type="InterPro" id="IPR050870">
    <property type="entry name" value="FAST_kinase"/>
</dbReference>
<dbReference type="GO" id="GO:1901259">
    <property type="term" value="P:chloroplast rRNA processing"/>
    <property type="evidence" value="ECO:0007669"/>
    <property type="project" value="TreeGrafter"/>
</dbReference>
<dbReference type="PANTHER" id="PTHR21228">
    <property type="entry name" value="FAST LEU-RICH DOMAIN-CONTAINING"/>
    <property type="match status" value="1"/>
</dbReference>
<evidence type="ECO:0000313" key="2">
    <source>
        <dbReference type="EMBL" id="GIL82583.1"/>
    </source>
</evidence>
<feature type="compositionally biased region" description="Basic and acidic residues" evidence="1">
    <location>
        <begin position="302"/>
        <end position="318"/>
    </location>
</feature>
<dbReference type="GO" id="GO:0009507">
    <property type="term" value="C:chloroplast"/>
    <property type="evidence" value="ECO:0007669"/>
    <property type="project" value="GOC"/>
</dbReference>
<comment type="caution">
    <text evidence="3">The sequence shown here is derived from an EMBL/GenBank/DDBJ whole genome shotgun (WGS) entry which is preliminary data.</text>
</comment>
<dbReference type="GO" id="GO:0003723">
    <property type="term" value="F:RNA binding"/>
    <property type="evidence" value="ECO:0007669"/>
    <property type="project" value="TreeGrafter"/>
</dbReference>
<dbReference type="Proteomes" id="UP000722791">
    <property type="component" value="Unassembled WGS sequence"/>
</dbReference>
<proteinExistence type="predicted"/>
<accession>A0A8J4GHN5</accession>
<dbReference type="OrthoDB" id="542482at2759"/>
<dbReference type="GO" id="GO:0005759">
    <property type="term" value="C:mitochondrial matrix"/>
    <property type="evidence" value="ECO:0007669"/>
    <property type="project" value="TreeGrafter"/>
</dbReference>
<dbReference type="GO" id="GO:0044528">
    <property type="term" value="P:regulation of mitochondrial mRNA stability"/>
    <property type="evidence" value="ECO:0007669"/>
    <property type="project" value="TreeGrafter"/>
</dbReference>
<name>A0A8J4GHN5_9CHLO</name>
<dbReference type="EMBL" id="BNCP01000024">
    <property type="protein sequence ID" value="GIL82583.1"/>
    <property type="molecule type" value="Genomic_DNA"/>
</dbReference>
<sequence length="798" mass="83545">MTSLLIVDFPPGKHFPSGCAGSSFASVLMSPAPSWRCTNAQQPRCSSCAPHASSVWGACRRLPPLLCARASAALPAVAKRPATAQSRAFAATAVALTPFPRWIGATSQRVAASGGAAPIVDPARLVSTLEKLARVGQAPQPGWLDMYLAVIEPALPQLSIGELATLARALGRLGLEVPEPLAKALLQASEAVLRGAERAADIAALLTWAAADGRLIPEPAWVGSALQQIQYLSLRRPGGLSPSQAADVAWAVARMGYRPANPLLDCLAAATLESSVGGSATAADVHMFGWEGDEANNADPRNVVDKRVRQQRLERDGESSGPWSGRAEERLDLDPDPSSNPNSNVRAAAHHPADTGLSELPPEQLARLAWAFASFNYFPPDEWLQAYWLRGIWIRGLSPEGATAVLWSLGCMQLPLEPLWLRNYCLTTTGRLHEIPPEGLVNALWAIAACREVARVADGAVVGAAAGAEQGRPATTNAAAAAAGNGTAAGAVGPGRVAATAAMAGEGADVEKEEMDEEAARRRLRDAGLEYAAGAELLQQQLQALLQLRDGGGATAAQRKALNRLQEALDRRLSSGTAAVGIDGASASQDAAAVGGVSLPAAWMEEWYNATMPYLELPYMDRTLVVKALWAAASLELAPPPGWLQRLAAVAATLLADGAFEPLEILYASRSADGLLSLRVVRALPAAEEPSWKVQCDQHAGEGEEVAREMLGRFAADSFASLGRQQQLPPSWRRLNPRFPPYAQPKPGTEAPGVMAAAGPDGGAGRGGADGVEGFAAGESSRALVPAVPGAGLLRPFR</sequence>
<dbReference type="Proteomes" id="UP000747110">
    <property type="component" value="Unassembled WGS sequence"/>
</dbReference>
<protein>
    <submittedName>
        <fullName evidence="3">Uncharacterized protein</fullName>
    </submittedName>
</protein>